<dbReference type="Gene3D" id="1.10.1740.110">
    <property type="match status" value="1"/>
</dbReference>
<keyword evidence="2" id="KW-0486">Methionine biosynthesis</keyword>
<comment type="pathway">
    <text evidence="2">Amino-acid biosynthesis; L-methionine biosynthesis via de novo pathway; O-acetyl-L-homoserine from L-homoserine: step 1/1.</text>
</comment>
<protein>
    <recommendedName>
        <fullName evidence="2">Homoserine O-acetyltransferase</fullName>
        <shortName evidence="2">HAT</shortName>
        <ecNumber evidence="2">2.3.1.31</ecNumber>
    </recommendedName>
    <alternativeName>
        <fullName evidence="2">Homoserine transacetylase</fullName>
        <shortName evidence="2">HTA</shortName>
    </alternativeName>
</protein>
<evidence type="ECO:0000259" key="4">
    <source>
        <dbReference type="Pfam" id="PF00561"/>
    </source>
</evidence>
<feature type="domain" description="AB hydrolase-1" evidence="4">
    <location>
        <begin position="59"/>
        <end position="346"/>
    </location>
</feature>
<dbReference type="InterPro" id="IPR029058">
    <property type="entry name" value="AB_hydrolase_fold"/>
</dbReference>
<dbReference type="AlphaFoldDB" id="A0A9D1NJP4"/>
<accession>A0A9D1NJP4</accession>
<comment type="caution">
    <text evidence="2">Lacks conserved residue(s) required for the propagation of feature annotation.</text>
</comment>
<reference evidence="5" key="2">
    <citation type="journal article" date="2021" name="PeerJ">
        <title>Extensive microbial diversity within the chicken gut microbiome revealed by metagenomics and culture.</title>
        <authorList>
            <person name="Gilroy R."/>
            <person name="Ravi A."/>
            <person name="Getino M."/>
            <person name="Pursley I."/>
            <person name="Horton D.L."/>
            <person name="Alikhan N.F."/>
            <person name="Baker D."/>
            <person name="Gharbi K."/>
            <person name="Hall N."/>
            <person name="Watson M."/>
            <person name="Adriaenssens E.M."/>
            <person name="Foster-Nyarko E."/>
            <person name="Jarju S."/>
            <person name="Secka A."/>
            <person name="Antonio M."/>
            <person name="Oren A."/>
            <person name="Chaudhuri R.R."/>
            <person name="La Ragione R."/>
            <person name="Hildebrand F."/>
            <person name="Pallen M.J."/>
        </authorList>
    </citation>
    <scope>NUCLEOTIDE SEQUENCE</scope>
    <source>
        <strain evidence="5">10669</strain>
    </source>
</reference>
<dbReference type="Gene3D" id="3.40.50.1820">
    <property type="entry name" value="alpha/beta hydrolase"/>
    <property type="match status" value="1"/>
</dbReference>
<comment type="caution">
    <text evidence="5">The sequence shown here is derived from an EMBL/GenBank/DDBJ whole genome shotgun (WGS) entry which is preliminary data.</text>
</comment>
<feature type="binding site" evidence="2">
    <location>
        <position position="370"/>
    </location>
    <ligand>
        <name>substrate</name>
    </ligand>
</feature>
<dbReference type="SUPFAM" id="SSF53474">
    <property type="entry name" value="alpha/beta-Hydrolases"/>
    <property type="match status" value="1"/>
</dbReference>
<feature type="active site" evidence="2 3">
    <location>
        <position position="369"/>
    </location>
</feature>
<evidence type="ECO:0000256" key="3">
    <source>
        <dbReference type="PIRSR" id="PIRSR000443-1"/>
    </source>
</evidence>
<feature type="active site" evidence="2 3">
    <location>
        <position position="336"/>
    </location>
</feature>
<feature type="active site" description="Nucleophile" evidence="2 3">
    <location>
        <position position="165"/>
    </location>
</feature>
<comment type="catalytic activity">
    <reaction evidence="2">
        <text>L-homoserine + acetyl-CoA = O-acetyl-L-homoserine + CoA</text>
        <dbReference type="Rhea" id="RHEA:13701"/>
        <dbReference type="ChEBI" id="CHEBI:57287"/>
        <dbReference type="ChEBI" id="CHEBI:57288"/>
        <dbReference type="ChEBI" id="CHEBI:57476"/>
        <dbReference type="ChEBI" id="CHEBI:57716"/>
        <dbReference type="EC" id="2.3.1.31"/>
    </reaction>
</comment>
<proteinExistence type="inferred from homology"/>
<evidence type="ECO:0000313" key="6">
    <source>
        <dbReference type="Proteomes" id="UP000886812"/>
    </source>
</evidence>
<dbReference type="EMBL" id="DVOG01000026">
    <property type="protein sequence ID" value="HIV03708.1"/>
    <property type="molecule type" value="Genomic_DNA"/>
</dbReference>
<dbReference type="GO" id="GO:0005737">
    <property type="term" value="C:cytoplasm"/>
    <property type="evidence" value="ECO:0007669"/>
    <property type="project" value="UniProtKB-SubCell"/>
</dbReference>
<evidence type="ECO:0000313" key="5">
    <source>
        <dbReference type="EMBL" id="HIV03708.1"/>
    </source>
</evidence>
<keyword evidence="2" id="KW-0028">Amino-acid biosynthesis</keyword>
<organism evidence="5 6">
    <name type="scientific">Candidatus Spyradosoma merdigallinarum</name>
    <dbReference type="NCBI Taxonomy" id="2840950"/>
    <lineage>
        <taxon>Bacteria</taxon>
        <taxon>Pseudomonadati</taxon>
        <taxon>Verrucomicrobiota</taxon>
        <taxon>Opitutia</taxon>
        <taxon>Opitutia incertae sedis</taxon>
        <taxon>Candidatus Spyradosoma</taxon>
    </lineage>
</organism>
<dbReference type="NCBIfam" id="NF001209">
    <property type="entry name" value="PRK00175.1"/>
    <property type="match status" value="1"/>
</dbReference>
<dbReference type="EC" id="2.3.1.31" evidence="2"/>
<gene>
    <name evidence="2" type="primary">metXA</name>
    <name evidence="5" type="ORF">IAC75_00965</name>
</gene>
<name>A0A9D1NJP4_9BACT</name>
<dbReference type="GO" id="GO:0009086">
    <property type="term" value="P:methionine biosynthetic process"/>
    <property type="evidence" value="ECO:0007669"/>
    <property type="project" value="UniProtKB-UniRule"/>
</dbReference>
<comment type="function">
    <text evidence="2">Transfers an acetyl group from acetyl-CoA to L-homoserine, forming acetyl-L-homoserine.</text>
</comment>
<feature type="binding site" evidence="2">
    <location>
        <position position="236"/>
    </location>
    <ligand>
        <name>substrate</name>
    </ligand>
</feature>
<comment type="similarity">
    <text evidence="2">Belongs to the AB hydrolase superfamily. MetX family.</text>
</comment>
<dbReference type="GO" id="GO:0009092">
    <property type="term" value="P:homoserine metabolic process"/>
    <property type="evidence" value="ECO:0007669"/>
    <property type="project" value="TreeGrafter"/>
</dbReference>
<evidence type="ECO:0000256" key="2">
    <source>
        <dbReference type="HAMAP-Rule" id="MF_00296"/>
    </source>
</evidence>
<keyword evidence="2" id="KW-0963">Cytoplasm</keyword>
<dbReference type="NCBIfam" id="TIGR01392">
    <property type="entry name" value="homoserO_Ac_trn"/>
    <property type="match status" value="1"/>
</dbReference>
<dbReference type="Pfam" id="PF00561">
    <property type="entry name" value="Abhydrolase_1"/>
    <property type="match status" value="1"/>
</dbReference>
<comment type="subcellular location">
    <subcellularLocation>
        <location evidence="2">Cytoplasm</location>
    </subcellularLocation>
</comment>
<reference evidence="5" key="1">
    <citation type="submission" date="2020-10" db="EMBL/GenBank/DDBJ databases">
        <authorList>
            <person name="Gilroy R."/>
        </authorList>
    </citation>
    <scope>NUCLEOTIDE SEQUENCE</scope>
    <source>
        <strain evidence="5">10669</strain>
    </source>
</reference>
<comment type="subunit">
    <text evidence="2">Homodimer.</text>
</comment>
<dbReference type="PANTHER" id="PTHR32268">
    <property type="entry name" value="HOMOSERINE O-ACETYLTRANSFERASE"/>
    <property type="match status" value="1"/>
</dbReference>
<dbReference type="HAMAP" id="MF_00296">
    <property type="entry name" value="MetX_acyltransf"/>
    <property type="match status" value="1"/>
</dbReference>
<keyword evidence="1 2" id="KW-0808">Transferase</keyword>
<dbReference type="Proteomes" id="UP000886812">
    <property type="component" value="Unassembled WGS sequence"/>
</dbReference>
<sequence>MTDDDEASGSGGGNDEAALIVSPQDFVCKEPFSFELGGEIPEFTLRYETYGKLNADKSNAVLICHALTGDHHVAGKHRPEDKRPGWWDHFIGDGKAVDTRKYFVICSNCLGGCSGSTGPKSVNPATGDPYGIDFPVLTLRDMVRAQKKLIDFLGIKKLHAVIGGSMGGMQTLIWAIEYPDAAANIVAMACTARQNTQAIAFNAVARTAIVQDPNWLGGYYGELEGTGPRTGLAVARMMAHITYLSDLSLTMKTRRDHRVELPGGRIATSEFLRKITFPIESYLHHQGDKFLDRFDANSYLYITQATDRFNLSEHHSLDQVFAGVRARALVIGFSTDWLYPPWQNREIVLALQRAGKDARYAEIEAVSGHDSFLLDSQRLYDLTAQFLAETPTR</sequence>
<dbReference type="InterPro" id="IPR008220">
    <property type="entry name" value="HAT_MetX-like"/>
</dbReference>
<dbReference type="InterPro" id="IPR000073">
    <property type="entry name" value="AB_hydrolase_1"/>
</dbReference>
<dbReference type="PANTHER" id="PTHR32268:SF11">
    <property type="entry name" value="HOMOSERINE O-ACETYLTRANSFERASE"/>
    <property type="match status" value="1"/>
</dbReference>
<keyword evidence="2 5" id="KW-0012">Acyltransferase</keyword>
<dbReference type="GO" id="GO:0004414">
    <property type="term" value="F:homoserine O-acetyltransferase activity"/>
    <property type="evidence" value="ECO:0007669"/>
    <property type="project" value="UniProtKB-UniRule"/>
</dbReference>
<evidence type="ECO:0000256" key="1">
    <source>
        <dbReference type="ARBA" id="ARBA00022679"/>
    </source>
</evidence>
<dbReference type="PIRSF" id="PIRSF000443">
    <property type="entry name" value="Homoser_Ac_trans"/>
    <property type="match status" value="1"/>
</dbReference>